<dbReference type="GO" id="GO:0005524">
    <property type="term" value="F:ATP binding"/>
    <property type="evidence" value="ECO:0007669"/>
    <property type="project" value="UniProtKB-KW"/>
</dbReference>
<evidence type="ECO:0000256" key="2">
    <source>
        <dbReference type="ARBA" id="ARBA00022741"/>
    </source>
</evidence>
<name>J5K7M3_9GAMM</name>
<dbReference type="Proteomes" id="UP000010305">
    <property type="component" value="Unassembled WGS sequence"/>
</dbReference>
<keyword evidence="3" id="KW-0067">ATP-binding</keyword>
<dbReference type="AlphaFoldDB" id="J5K7M3"/>
<feature type="domain" description="ABC transporter" evidence="4">
    <location>
        <begin position="3"/>
        <end position="206"/>
    </location>
</feature>
<dbReference type="STRING" id="1123866.NT01SARS_0269"/>
<proteinExistence type="predicted"/>
<reference evidence="5 6" key="1">
    <citation type="journal article" date="2012" name="ISME J.">
        <title>Genomic insights to SAR86, an abundant and uncultivated marine bacterial lineage.</title>
        <authorList>
            <person name="Dupont C.L."/>
            <person name="Rusch D.B."/>
            <person name="Yooseph S."/>
            <person name="Lombardo M.J."/>
            <person name="Richter R.A."/>
            <person name="Valas R."/>
            <person name="Novotny M."/>
            <person name="Yee-Greenbaum J."/>
            <person name="Selengut J.D."/>
            <person name="Haft D.H."/>
            <person name="Halpern A.L."/>
            <person name="Lasken R.S."/>
            <person name="Nealson K."/>
            <person name="Friedman R."/>
            <person name="Venter J.C."/>
        </authorList>
    </citation>
    <scope>NUCLEOTIDE SEQUENCE [LARGE SCALE GENOMIC DNA]</scope>
</reference>
<evidence type="ECO:0000259" key="4">
    <source>
        <dbReference type="PROSITE" id="PS50893"/>
    </source>
</evidence>
<keyword evidence="1" id="KW-0813">Transport</keyword>
<accession>J5K7M3</accession>
<evidence type="ECO:0000256" key="1">
    <source>
        <dbReference type="ARBA" id="ARBA00022448"/>
    </source>
</evidence>
<dbReference type="PROSITE" id="PS50893">
    <property type="entry name" value="ABC_TRANSPORTER_2"/>
    <property type="match status" value="1"/>
</dbReference>
<protein>
    <submittedName>
        <fullName evidence="5">Molybdenum ABC superfamily ATP binding cassette transporter ModC</fullName>
    </submittedName>
</protein>
<organism evidence="5 6">
    <name type="scientific">SAR86 cluster bacterium SAR86A</name>
    <dbReference type="NCBI Taxonomy" id="1123866"/>
    <lineage>
        <taxon>Bacteria</taxon>
        <taxon>Pseudomonadati</taxon>
        <taxon>Pseudomonadota</taxon>
        <taxon>Gammaproteobacteria</taxon>
        <taxon>SAR86 cluster</taxon>
    </lineage>
</organism>
<evidence type="ECO:0000313" key="6">
    <source>
        <dbReference type="Proteomes" id="UP000010305"/>
    </source>
</evidence>
<dbReference type="InterPro" id="IPR003439">
    <property type="entry name" value="ABC_transporter-like_ATP-bd"/>
</dbReference>
<dbReference type="Pfam" id="PF00005">
    <property type="entry name" value="ABC_tran"/>
    <property type="match status" value="1"/>
</dbReference>
<dbReference type="HOGENOM" id="CLU_000604_1_22_6"/>
<dbReference type="PANTHER" id="PTHR42781">
    <property type="entry name" value="SPERMIDINE/PUTRESCINE IMPORT ATP-BINDING PROTEIN POTA"/>
    <property type="match status" value="1"/>
</dbReference>
<dbReference type="InterPro" id="IPR003593">
    <property type="entry name" value="AAA+_ATPase"/>
</dbReference>
<dbReference type="SMART" id="SM00382">
    <property type="entry name" value="AAA"/>
    <property type="match status" value="1"/>
</dbReference>
<sequence length="206" mass="22976">MSLVINKLSSSIDNKILFNEVSFTITNGNFGLLTGESGIGKSTLLNNIAGLNKPDFGEVILNKKVLSNEATFLPPEKRKIGFVFQDFALFPHINVTKNILFSETATENDLYFEVINELKLESHLLKKPHQLSGGLKQRVAIARALLMKPDLLLLDEPCSNLDTQNSDNVKSLLKEYVSSQKIPCLIVSHDTDMFEEINISENIILN</sequence>
<gene>
    <name evidence="5" type="ORF">NT01SARS_0269</name>
</gene>
<dbReference type="Gene3D" id="3.40.50.300">
    <property type="entry name" value="P-loop containing nucleotide triphosphate hydrolases"/>
    <property type="match status" value="1"/>
</dbReference>
<keyword evidence="2" id="KW-0547">Nucleotide-binding</keyword>
<dbReference type="InterPro" id="IPR027417">
    <property type="entry name" value="P-loop_NTPase"/>
</dbReference>
<dbReference type="SUPFAM" id="SSF52540">
    <property type="entry name" value="P-loop containing nucleoside triphosphate hydrolases"/>
    <property type="match status" value="1"/>
</dbReference>
<evidence type="ECO:0000313" key="5">
    <source>
        <dbReference type="EMBL" id="EJP71793.1"/>
    </source>
</evidence>
<dbReference type="PANTHER" id="PTHR42781:SF4">
    <property type="entry name" value="SPERMIDINE_PUTRESCINE IMPORT ATP-BINDING PROTEIN POTA"/>
    <property type="match status" value="1"/>
</dbReference>
<dbReference type="EMBL" id="JH611156">
    <property type="protein sequence ID" value="EJP71793.1"/>
    <property type="molecule type" value="Genomic_DNA"/>
</dbReference>
<dbReference type="GO" id="GO:0016887">
    <property type="term" value="F:ATP hydrolysis activity"/>
    <property type="evidence" value="ECO:0007669"/>
    <property type="project" value="InterPro"/>
</dbReference>
<evidence type="ECO:0000256" key="3">
    <source>
        <dbReference type="ARBA" id="ARBA00022840"/>
    </source>
</evidence>
<dbReference type="InterPro" id="IPR050093">
    <property type="entry name" value="ABC_SmlMolc_Importer"/>
</dbReference>